<reference evidence="2" key="1">
    <citation type="journal article" date="2023" name="Mol. Phylogenet. Evol.">
        <title>Genome-scale phylogeny and comparative genomics of the fungal order Sordariales.</title>
        <authorList>
            <person name="Hensen N."/>
            <person name="Bonometti L."/>
            <person name="Westerberg I."/>
            <person name="Brannstrom I.O."/>
            <person name="Guillou S."/>
            <person name="Cros-Aarteil S."/>
            <person name="Calhoun S."/>
            <person name="Haridas S."/>
            <person name="Kuo A."/>
            <person name="Mondo S."/>
            <person name="Pangilinan J."/>
            <person name="Riley R."/>
            <person name="LaButti K."/>
            <person name="Andreopoulos B."/>
            <person name="Lipzen A."/>
            <person name="Chen C."/>
            <person name="Yan M."/>
            <person name="Daum C."/>
            <person name="Ng V."/>
            <person name="Clum A."/>
            <person name="Steindorff A."/>
            <person name="Ohm R.A."/>
            <person name="Martin F."/>
            <person name="Silar P."/>
            <person name="Natvig D.O."/>
            <person name="Lalanne C."/>
            <person name="Gautier V."/>
            <person name="Ament-Velasquez S.L."/>
            <person name="Kruys A."/>
            <person name="Hutchinson M.I."/>
            <person name="Powell A.J."/>
            <person name="Barry K."/>
            <person name="Miller A.N."/>
            <person name="Grigoriev I.V."/>
            <person name="Debuchy R."/>
            <person name="Gladieux P."/>
            <person name="Hiltunen Thoren M."/>
            <person name="Johannesson H."/>
        </authorList>
    </citation>
    <scope>NUCLEOTIDE SEQUENCE</scope>
    <source>
        <strain evidence="2">CBS 731.68</strain>
    </source>
</reference>
<dbReference type="GeneID" id="87834119"/>
<sequence length="251" mass="28252">MRSQGSRQSSALFEDRRWILRQRGWDLAVLGLAKLLWELPIALHLAGATMAELGVNNLPQFSSFSMLYAKTKTERRCGGYWVRHARNLKYWRSDSQAPEDSGPAISKTPTKLTSTITDEGERSGAYPVDPIITRIRRLCFAYLGLQQKTLDMFCKKLGNRLESLGLYDVKLHDGRWANADDILRTKLAPGPAVARHSLAGLQWGDFAAAQSEASSPLEEGNHQSAVRSTEPLEWQIERYIAGELEHNPMRD</sequence>
<evidence type="ECO:0000313" key="2">
    <source>
        <dbReference type="EMBL" id="KAK4120600.1"/>
    </source>
</evidence>
<dbReference type="RefSeq" id="XP_062644371.1">
    <property type="nucleotide sequence ID" value="XM_062797350.1"/>
</dbReference>
<accession>A0AAN6TTS2</accession>
<evidence type="ECO:0000256" key="1">
    <source>
        <dbReference type="SAM" id="MobiDB-lite"/>
    </source>
</evidence>
<proteinExistence type="predicted"/>
<feature type="compositionally biased region" description="Polar residues" evidence="1">
    <location>
        <begin position="107"/>
        <end position="117"/>
    </location>
</feature>
<protein>
    <submittedName>
        <fullName evidence="2">Uncharacterized protein</fullName>
    </submittedName>
</protein>
<keyword evidence="3" id="KW-1185">Reference proteome</keyword>
<organism evidence="2 3">
    <name type="scientific">Parathielavia appendiculata</name>
    <dbReference type="NCBI Taxonomy" id="2587402"/>
    <lineage>
        <taxon>Eukaryota</taxon>
        <taxon>Fungi</taxon>
        <taxon>Dikarya</taxon>
        <taxon>Ascomycota</taxon>
        <taxon>Pezizomycotina</taxon>
        <taxon>Sordariomycetes</taxon>
        <taxon>Sordariomycetidae</taxon>
        <taxon>Sordariales</taxon>
        <taxon>Chaetomiaceae</taxon>
        <taxon>Parathielavia</taxon>
    </lineage>
</organism>
<gene>
    <name evidence="2" type="ORF">N657DRAFT_701176</name>
</gene>
<dbReference type="AlphaFoldDB" id="A0AAN6TTS2"/>
<comment type="caution">
    <text evidence="2">The sequence shown here is derived from an EMBL/GenBank/DDBJ whole genome shotgun (WGS) entry which is preliminary data.</text>
</comment>
<dbReference type="Proteomes" id="UP001302602">
    <property type="component" value="Unassembled WGS sequence"/>
</dbReference>
<evidence type="ECO:0000313" key="3">
    <source>
        <dbReference type="Proteomes" id="UP001302602"/>
    </source>
</evidence>
<dbReference type="EMBL" id="MU853237">
    <property type="protein sequence ID" value="KAK4120600.1"/>
    <property type="molecule type" value="Genomic_DNA"/>
</dbReference>
<feature type="region of interest" description="Disordered" evidence="1">
    <location>
        <begin position="94"/>
        <end position="119"/>
    </location>
</feature>
<name>A0AAN6TTS2_9PEZI</name>
<reference evidence="2" key="2">
    <citation type="submission" date="2023-05" db="EMBL/GenBank/DDBJ databases">
        <authorList>
            <consortium name="Lawrence Berkeley National Laboratory"/>
            <person name="Steindorff A."/>
            <person name="Hensen N."/>
            <person name="Bonometti L."/>
            <person name="Westerberg I."/>
            <person name="Brannstrom I.O."/>
            <person name="Guillou S."/>
            <person name="Cros-Aarteil S."/>
            <person name="Calhoun S."/>
            <person name="Haridas S."/>
            <person name="Kuo A."/>
            <person name="Mondo S."/>
            <person name="Pangilinan J."/>
            <person name="Riley R."/>
            <person name="Labutti K."/>
            <person name="Andreopoulos B."/>
            <person name="Lipzen A."/>
            <person name="Chen C."/>
            <person name="Yanf M."/>
            <person name="Daum C."/>
            <person name="Ng V."/>
            <person name="Clum A."/>
            <person name="Ohm R."/>
            <person name="Martin F."/>
            <person name="Silar P."/>
            <person name="Natvig D."/>
            <person name="Lalanne C."/>
            <person name="Gautier V."/>
            <person name="Ament-Velasquez S.L."/>
            <person name="Kruys A."/>
            <person name="Hutchinson M.I."/>
            <person name="Powell A.J."/>
            <person name="Barry K."/>
            <person name="Miller A.N."/>
            <person name="Grigoriev I.V."/>
            <person name="Debuchy R."/>
            <person name="Gladieux P."/>
            <person name="Thoren M.H."/>
            <person name="Johannesson H."/>
        </authorList>
    </citation>
    <scope>NUCLEOTIDE SEQUENCE</scope>
    <source>
        <strain evidence="2">CBS 731.68</strain>
    </source>
</reference>